<dbReference type="Proteomes" id="UP000532545">
    <property type="component" value="Unassembled WGS sequence"/>
</dbReference>
<sequence>QVFTFNRVEIKVQPSVKVKNGAPVSIICHADISKSTDFQLKHNFTFFKDGKLVFMTVSDKEDARYEIPVAKSSDTGDYECIVKANGKLGFSSSIYVWVAGMTKPILTADKKEVTEGEVVKLRCDLPEEVPPLEFFFRKIKTNSAPGIQKRIPEQNQNFSEMEYYVEEGDNILQFDCFGKRQVRSGWESSQHSNRTLVTVKEPFIKPILTTRPSSSNVTEGDRLEFECSTVVAEMRGIEIIFQKNKTILNSVRDKKFLKYSTVATQEDSGEYQCKVEQGAVSKTTKLNVFVSELFPKPALSASMTKLDESKDLILSCIINGFQGANFSIVRKSSSGDILLNNSRVLAIKVKVNDTGSYTCKAEVKGIVKESKPVRINVYAPVSKPTLAVVSGSPEVVLGKPLQLICHSVMGTPPITFTFYKGDEIKKNVTNDTYATFLDEDIGLNDNGGYKCGARNNHSSGVKTSNILNVTVIVPIRNASLGSVPYGEVEVGSDTAFLCSVKEGSWPIDFKFFKKTDHEVLLHEVREYSDRTIWHKKTMKRKDTGTYYCMASNRASVGVRSHPITITVILAAWQKGVIAAFVLTAMAGAGAVALWWFLRKKKKAKGPSMEMSGSALAPNLTSEKLTRQPSDGNYYSGSSYIEDNENHVKSTDESKGPDLESAEVDYTEVEVSTLDSHRAPEQKGTETVYSEIRKTNN</sequence>
<feature type="transmembrane region" description="Helical" evidence="4">
    <location>
        <begin position="576"/>
        <end position="597"/>
    </location>
</feature>
<dbReference type="InterPro" id="IPR003598">
    <property type="entry name" value="Ig_sub2"/>
</dbReference>
<organism evidence="6 7">
    <name type="scientific">Bombycilla garrulus</name>
    <name type="common">Bohemian waxwing</name>
    <name type="synonym">Lanius garrulus</name>
    <dbReference type="NCBI Taxonomy" id="125297"/>
    <lineage>
        <taxon>Eukaryota</taxon>
        <taxon>Metazoa</taxon>
        <taxon>Chordata</taxon>
        <taxon>Craniata</taxon>
        <taxon>Vertebrata</taxon>
        <taxon>Euteleostomi</taxon>
        <taxon>Archelosauria</taxon>
        <taxon>Archosauria</taxon>
        <taxon>Dinosauria</taxon>
        <taxon>Saurischia</taxon>
        <taxon>Theropoda</taxon>
        <taxon>Coelurosauria</taxon>
        <taxon>Aves</taxon>
        <taxon>Neognathae</taxon>
        <taxon>Neoaves</taxon>
        <taxon>Telluraves</taxon>
        <taxon>Australaves</taxon>
        <taxon>Passeriformes</taxon>
        <taxon>Bombycillidae</taxon>
        <taxon>Bombycilla</taxon>
    </lineage>
</organism>
<keyword evidence="1" id="KW-0732">Signal</keyword>
<protein>
    <submittedName>
        <fullName evidence="6">PECA1 protein</fullName>
    </submittedName>
</protein>
<feature type="region of interest" description="Disordered" evidence="3">
    <location>
        <begin position="619"/>
        <end position="696"/>
    </location>
</feature>
<feature type="domain" description="Ig-like" evidence="5">
    <location>
        <begin position="206"/>
        <end position="287"/>
    </location>
</feature>
<comment type="caution">
    <text evidence="6">The sequence shown here is derived from an EMBL/GenBank/DDBJ whole genome shotgun (WGS) entry which is preliminary data.</text>
</comment>
<dbReference type="SUPFAM" id="SSF48726">
    <property type="entry name" value="Immunoglobulin"/>
    <property type="match status" value="5"/>
</dbReference>
<dbReference type="SMART" id="SM00408">
    <property type="entry name" value="IGc2"/>
    <property type="match status" value="4"/>
</dbReference>
<evidence type="ECO:0000313" key="7">
    <source>
        <dbReference type="Proteomes" id="UP000532545"/>
    </source>
</evidence>
<evidence type="ECO:0000256" key="1">
    <source>
        <dbReference type="ARBA" id="ARBA00022729"/>
    </source>
</evidence>
<feature type="domain" description="Ig-like" evidence="5">
    <location>
        <begin position="295"/>
        <end position="374"/>
    </location>
</feature>
<evidence type="ECO:0000313" key="6">
    <source>
        <dbReference type="EMBL" id="NXN81513.1"/>
    </source>
</evidence>
<keyword evidence="4" id="KW-0472">Membrane</keyword>
<dbReference type="InterPro" id="IPR050488">
    <property type="entry name" value="Ig_Fc_receptor"/>
</dbReference>
<dbReference type="InterPro" id="IPR003599">
    <property type="entry name" value="Ig_sub"/>
</dbReference>
<dbReference type="SMART" id="SM00409">
    <property type="entry name" value="IG"/>
    <property type="match status" value="5"/>
</dbReference>
<dbReference type="InterPro" id="IPR036179">
    <property type="entry name" value="Ig-like_dom_sf"/>
</dbReference>
<proteinExistence type="predicted"/>
<accession>A0A7L1M3Y9</accession>
<dbReference type="GO" id="GO:0007166">
    <property type="term" value="P:cell surface receptor signaling pathway"/>
    <property type="evidence" value="ECO:0007669"/>
    <property type="project" value="TreeGrafter"/>
</dbReference>
<gene>
    <name evidence="6" type="primary">Pecam1</name>
    <name evidence="6" type="ORF">BOMGAR_R09019</name>
</gene>
<keyword evidence="4" id="KW-1133">Transmembrane helix</keyword>
<dbReference type="GO" id="GO:0009897">
    <property type="term" value="C:external side of plasma membrane"/>
    <property type="evidence" value="ECO:0007669"/>
    <property type="project" value="TreeGrafter"/>
</dbReference>
<evidence type="ECO:0000256" key="4">
    <source>
        <dbReference type="SAM" id="Phobius"/>
    </source>
</evidence>
<dbReference type="Pfam" id="PF13895">
    <property type="entry name" value="Ig_2"/>
    <property type="match status" value="3"/>
</dbReference>
<evidence type="ECO:0000256" key="3">
    <source>
        <dbReference type="SAM" id="MobiDB-lite"/>
    </source>
</evidence>
<feature type="domain" description="Ig-like" evidence="5">
    <location>
        <begin position="384"/>
        <end position="468"/>
    </location>
</feature>
<dbReference type="GO" id="GO:0004888">
    <property type="term" value="F:transmembrane signaling receptor activity"/>
    <property type="evidence" value="ECO:0007669"/>
    <property type="project" value="TreeGrafter"/>
</dbReference>
<dbReference type="PIRSF" id="PIRSF000615">
    <property type="entry name" value="TyrPK_CSF1-R"/>
    <property type="match status" value="1"/>
</dbReference>
<dbReference type="Gene3D" id="2.60.40.10">
    <property type="entry name" value="Immunoglobulins"/>
    <property type="match status" value="5"/>
</dbReference>
<dbReference type="InterPro" id="IPR013783">
    <property type="entry name" value="Ig-like_fold"/>
</dbReference>
<feature type="domain" description="Ig-like" evidence="5">
    <location>
        <begin position="474"/>
        <end position="564"/>
    </location>
</feature>
<keyword evidence="7" id="KW-1185">Reference proteome</keyword>
<feature type="non-terminal residue" evidence="6">
    <location>
        <position position="1"/>
    </location>
</feature>
<name>A0A7L1M3Y9_BOMGA</name>
<dbReference type="OrthoDB" id="9950534at2759"/>
<dbReference type="AlphaFoldDB" id="A0A7L1M3Y9"/>
<dbReference type="EMBL" id="VXBU01006347">
    <property type="protein sequence ID" value="NXN81513.1"/>
    <property type="molecule type" value="Genomic_DNA"/>
</dbReference>
<dbReference type="PANTHER" id="PTHR11481">
    <property type="entry name" value="IMMUNOGLOBULIN FC RECEPTOR"/>
    <property type="match status" value="1"/>
</dbReference>
<keyword evidence="2" id="KW-1015">Disulfide bond</keyword>
<dbReference type="InterPro" id="IPR007110">
    <property type="entry name" value="Ig-like_dom"/>
</dbReference>
<feature type="compositionally biased region" description="Basic and acidic residues" evidence="3">
    <location>
        <begin position="643"/>
        <end position="657"/>
    </location>
</feature>
<evidence type="ECO:0000256" key="2">
    <source>
        <dbReference type="ARBA" id="ARBA00023157"/>
    </source>
</evidence>
<dbReference type="GO" id="GO:0006955">
    <property type="term" value="P:immune response"/>
    <property type="evidence" value="ECO:0007669"/>
    <property type="project" value="TreeGrafter"/>
</dbReference>
<feature type="compositionally biased region" description="Polar residues" evidence="3">
    <location>
        <begin position="619"/>
        <end position="640"/>
    </location>
</feature>
<reference evidence="6 7" key="1">
    <citation type="submission" date="2019-09" db="EMBL/GenBank/DDBJ databases">
        <title>Bird 10,000 Genomes (B10K) Project - Family phase.</title>
        <authorList>
            <person name="Zhang G."/>
        </authorList>
    </citation>
    <scope>NUCLEOTIDE SEQUENCE [LARGE SCALE GENOMIC DNA]</scope>
    <source>
        <strain evidence="6">B10K-DU-002-23</strain>
        <tissue evidence="6">Muscle</tissue>
    </source>
</reference>
<dbReference type="PROSITE" id="PS50835">
    <property type="entry name" value="IG_LIKE"/>
    <property type="match status" value="4"/>
</dbReference>
<feature type="compositionally biased region" description="Basic and acidic residues" evidence="3">
    <location>
        <begin position="674"/>
        <end position="683"/>
    </location>
</feature>
<keyword evidence="4" id="KW-0812">Transmembrane</keyword>
<dbReference type="PANTHER" id="PTHR11481:SF58">
    <property type="entry name" value="ALLERGIN-1"/>
    <property type="match status" value="1"/>
</dbReference>
<feature type="non-terminal residue" evidence="6">
    <location>
        <position position="696"/>
    </location>
</feature>
<evidence type="ECO:0000259" key="5">
    <source>
        <dbReference type="PROSITE" id="PS50835"/>
    </source>
</evidence>